<name>A0A6B2LYY8_9BACT</name>
<evidence type="ECO:0000313" key="2">
    <source>
        <dbReference type="Proteomes" id="UP000478417"/>
    </source>
</evidence>
<evidence type="ECO:0000313" key="1">
    <source>
        <dbReference type="EMBL" id="NDV61259.1"/>
    </source>
</evidence>
<comment type="caution">
    <text evidence="1">The sequence shown here is derived from an EMBL/GenBank/DDBJ whole genome shotgun (WGS) entry which is preliminary data.</text>
</comment>
<protein>
    <submittedName>
        <fullName evidence="1">Uncharacterized protein</fullName>
    </submittedName>
</protein>
<accession>A0A6B2LYY8</accession>
<dbReference type="RefSeq" id="WP_163962032.1">
    <property type="nucleotide sequence ID" value="NZ_JAAGNX010000001.1"/>
</dbReference>
<dbReference type="Proteomes" id="UP000478417">
    <property type="component" value="Unassembled WGS sequence"/>
</dbReference>
<reference evidence="1 2" key="1">
    <citation type="submission" date="2020-02" db="EMBL/GenBank/DDBJ databases">
        <title>Albibacoteraceae fam. nov., the first described family within the subdivision 4 Verrucomicrobia.</title>
        <authorList>
            <person name="Xi F."/>
        </authorList>
    </citation>
    <scope>NUCLEOTIDE SEQUENCE [LARGE SCALE GENOMIC DNA]</scope>
    <source>
        <strain evidence="1 2">CK1056</strain>
    </source>
</reference>
<sequence length="106" mass="11591">METTDKNRNNKRSANTAEEHFALALPHLKAGKIVRFNRGRMTTTEKAAKREAWAARLGMRKRSTGNAPKRDLWAAKIGGGKVKSPTRRAHVIVGGLTRRTNSGAGA</sequence>
<keyword evidence="2" id="KW-1185">Reference proteome</keyword>
<gene>
    <name evidence="1" type="ORF">G0Q06_02205</name>
</gene>
<dbReference type="EMBL" id="JAAGNX010000001">
    <property type="protein sequence ID" value="NDV61259.1"/>
    <property type="molecule type" value="Genomic_DNA"/>
</dbReference>
<dbReference type="AlphaFoldDB" id="A0A6B2LYY8"/>
<organism evidence="1 2">
    <name type="scientific">Oceanipulchritudo coccoides</name>
    <dbReference type="NCBI Taxonomy" id="2706888"/>
    <lineage>
        <taxon>Bacteria</taxon>
        <taxon>Pseudomonadati</taxon>
        <taxon>Verrucomicrobiota</taxon>
        <taxon>Opitutia</taxon>
        <taxon>Puniceicoccales</taxon>
        <taxon>Oceanipulchritudinaceae</taxon>
        <taxon>Oceanipulchritudo</taxon>
    </lineage>
</organism>
<proteinExistence type="predicted"/>